<feature type="compositionally biased region" description="Basic and acidic residues" evidence="1">
    <location>
        <begin position="1"/>
        <end position="11"/>
    </location>
</feature>
<protein>
    <submittedName>
        <fullName evidence="3">Mucin-5AC-like</fullName>
    </submittedName>
</protein>
<name>A0ABM3VQA9_MUSDO</name>
<feature type="compositionally biased region" description="Low complexity" evidence="1">
    <location>
        <begin position="203"/>
        <end position="214"/>
    </location>
</feature>
<accession>A0ABM3VQA9</accession>
<evidence type="ECO:0000313" key="2">
    <source>
        <dbReference type="Proteomes" id="UP001652621"/>
    </source>
</evidence>
<feature type="compositionally biased region" description="Low complexity" evidence="1">
    <location>
        <begin position="64"/>
        <end position="93"/>
    </location>
</feature>
<evidence type="ECO:0000313" key="3">
    <source>
        <dbReference type="RefSeq" id="XP_058987990.1"/>
    </source>
</evidence>
<dbReference type="Proteomes" id="UP001652621">
    <property type="component" value="Unplaced"/>
</dbReference>
<organism evidence="2 3">
    <name type="scientific">Musca domestica</name>
    <name type="common">House fly</name>
    <dbReference type="NCBI Taxonomy" id="7370"/>
    <lineage>
        <taxon>Eukaryota</taxon>
        <taxon>Metazoa</taxon>
        <taxon>Ecdysozoa</taxon>
        <taxon>Arthropoda</taxon>
        <taxon>Hexapoda</taxon>
        <taxon>Insecta</taxon>
        <taxon>Pterygota</taxon>
        <taxon>Neoptera</taxon>
        <taxon>Endopterygota</taxon>
        <taxon>Diptera</taxon>
        <taxon>Brachycera</taxon>
        <taxon>Muscomorpha</taxon>
        <taxon>Muscoidea</taxon>
        <taxon>Muscidae</taxon>
        <taxon>Musca</taxon>
    </lineage>
</organism>
<feature type="region of interest" description="Disordered" evidence="1">
    <location>
        <begin position="1"/>
        <end position="24"/>
    </location>
</feature>
<reference evidence="3" key="1">
    <citation type="submission" date="2025-08" db="UniProtKB">
        <authorList>
            <consortium name="RefSeq"/>
        </authorList>
    </citation>
    <scope>IDENTIFICATION</scope>
    <source>
        <strain evidence="3">Aabys</strain>
        <tissue evidence="3">Whole body</tissue>
    </source>
</reference>
<feature type="compositionally biased region" description="Polar residues" evidence="1">
    <location>
        <begin position="12"/>
        <end position="24"/>
    </location>
</feature>
<dbReference type="RefSeq" id="XP_058987990.1">
    <property type="nucleotide sequence ID" value="XM_059132007.1"/>
</dbReference>
<dbReference type="GeneID" id="131807000"/>
<proteinExistence type="predicted"/>
<sequence>MENHKDMHEHVQNVSNDSTNNNFVSHHTENTLTNTNSTYINAYPAAPPPTPHCICSIATAPSTPQATAPETAATNTTSITTTTTANANSTPNTKAKENEAKGLLPHNSHINQLQINYFQFPPKALLLDDSVTVTSLSAPSLATTTAVALAAASSAWPSSSNESPTSAIGATGCTSANNSPKTTTTATPVIATSNMGRREIKRSNTSSSTTKSYDSGSDLVQRIAMVLG</sequence>
<feature type="compositionally biased region" description="Low complexity" evidence="1">
    <location>
        <begin position="156"/>
        <end position="167"/>
    </location>
</feature>
<feature type="region of interest" description="Disordered" evidence="1">
    <location>
        <begin position="64"/>
        <end position="94"/>
    </location>
</feature>
<feature type="compositionally biased region" description="Low complexity" evidence="1">
    <location>
        <begin position="174"/>
        <end position="194"/>
    </location>
</feature>
<gene>
    <name evidence="3" type="primary">LOC131807000</name>
</gene>
<feature type="region of interest" description="Disordered" evidence="1">
    <location>
        <begin position="156"/>
        <end position="214"/>
    </location>
</feature>
<keyword evidence="2" id="KW-1185">Reference proteome</keyword>
<evidence type="ECO:0000256" key="1">
    <source>
        <dbReference type="SAM" id="MobiDB-lite"/>
    </source>
</evidence>